<dbReference type="EMBL" id="MU274900">
    <property type="protein sequence ID" value="KAI0094368.1"/>
    <property type="molecule type" value="Genomic_DNA"/>
</dbReference>
<evidence type="ECO:0000313" key="2">
    <source>
        <dbReference type="Proteomes" id="UP001055072"/>
    </source>
</evidence>
<evidence type="ECO:0000313" key="1">
    <source>
        <dbReference type="EMBL" id="KAI0094368.1"/>
    </source>
</evidence>
<accession>A0ACB8UJ21</accession>
<sequence length="382" mass="42632">MRPSATIARRHVCSILPRPVLHLPIRTLFSAPTIKTPPRPLPRSVSLPLSFTSTYSTTTTTTMSSPVITLKRTGAKMPAIGFGTWKVPNEQAADTVYNAIKAGYRLFDGAADYGNEKECGDGIRRAIQDGIVTREEIWVTTKIWNSFHKREHLLEVAKHQSSLWGLDYIDLLLVHFPCTLEHIPIATRFPPGWHGLDGQCHPVRNIPYQETWGAMEELVDSGLAKNIGISNVSGSLLNDILSYAKYDPQVNQVEIHPYLTQEGLIELCKYHGIAITAYCSFGPASWAELNMHGHVESLFEHQSIKSVAQEVGKTEAQVLLRWALQQGLAVIPKSNNPIRLAQNFQVSQFELTEAQMKAISALNRNYRMNDPQSIHISLGIFS</sequence>
<keyword evidence="2" id="KW-1185">Reference proteome</keyword>
<dbReference type="Proteomes" id="UP001055072">
    <property type="component" value="Unassembled WGS sequence"/>
</dbReference>
<proteinExistence type="predicted"/>
<organism evidence="1 2">
    <name type="scientific">Irpex rosettiformis</name>
    <dbReference type="NCBI Taxonomy" id="378272"/>
    <lineage>
        <taxon>Eukaryota</taxon>
        <taxon>Fungi</taxon>
        <taxon>Dikarya</taxon>
        <taxon>Basidiomycota</taxon>
        <taxon>Agaricomycotina</taxon>
        <taxon>Agaricomycetes</taxon>
        <taxon>Polyporales</taxon>
        <taxon>Irpicaceae</taxon>
        <taxon>Irpex</taxon>
    </lineage>
</organism>
<reference evidence="1" key="1">
    <citation type="journal article" date="2021" name="Environ. Microbiol.">
        <title>Gene family expansions and transcriptome signatures uncover fungal adaptations to wood decay.</title>
        <authorList>
            <person name="Hage H."/>
            <person name="Miyauchi S."/>
            <person name="Viragh M."/>
            <person name="Drula E."/>
            <person name="Min B."/>
            <person name="Chaduli D."/>
            <person name="Navarro D."/>
            <person name="Favel A."/>
            <person name="Norest M."/>
            <person name="Lesage-Meessen L."/>
            <person name="Balint B."/>
            <person name="Merenyi Z."/>
            <person name="de Eugenio L."/>
            <person name="Morin E."/>
            <person name="Martinez A.T."/>
            <person name="Baldrian P."/>
            <person name="Stursova M."/>
            <person name="Martinez M.J."/>
            <person name="Novotny C."/>
            <person name="Magnuson J.K."/>
            <person name="Spatafora J.W."/>
            <person name="Maurice S."/>
            <person name="Pangilinan J."/>
            <person name="Andreopoulos W."/>
            <person name="LaButti K."/>
            <person name="Hundley H."/>
            <person name="Na H."/>
            <person name="Kuo A."/>
            <person name="Barry K."/>
            <person name="Lipzen A."/>
            <person name="Henrissat B."/>
            <person name="Riley R."/>
            <person name="Ahrendt S."/>
            <person name="Nagy L.G."/>
            <person name="Grigoriev I.V."/>
            <person name="Martin F."/>
            <person name="Rosso M.N."/>
        </authorList>
    </citation>
    <scope>NUCLEOTIDE SEQUENCE</scope>
    <source>
        <strain evidence="1">CBS 384.51</strain>
    </source>
</reference>
<name>A0ACB8UJ21_9APHY</name>
<protein>
    <submittedName>
        <fullName evidence="1">Aldo/keto reductase</fullName>
    </submittedName>
</protein>
<gene>
    <name evidence="1" type="ORF">BDY19DRAFT_912456</name>
</gene>
<comment type="caution">
    <text evidence="1">The sequence shown here is derived from an EMBL/GenBank/DDBJ whole genome shotgun (WGS) entry which is preliminary data.</text>
</comment>